<dbReference type="SUPFAM" id="SSF51905">
    <property type="entry name" value="FAD/NAD(P)-binding domain"/>
    <property type="match status" value="1"/>
</dbReference>
<sequence>MTEVDDYILTEDESYDVVIVGGGVSGLCAAQELKKHEPELKFKIVEAKDRLGGRTKTISLNAADGRDKWDIGGQWVGRTQRHLLELMKELGVEKYDQFSDGIKWMQIGRFKPRTYTSDLPKASEIGQYSVFELINFLIAYPKLIKLIESINLKNLHETPNAKDLDALTVEQWFKQTVNDRFFVDIGEVSTMSVYGVPAARMSMLYYCYYAKSAGRLEDLFECTKNGAQAFRIKVWFF</sequence>
<keyword evidence="4 7" id="KW-0560">Oxidoreductase</keyword>
<protein>
    <recommendedName>
        <fullName evidence="7">Amine oxidase</fullName>
        <ecNumber evidence="7">1.4.3.-</ecNumber>
    </recommendedName>
</protein>
<evidence type="ECO:0000256" key="2">
    <source>
        <dbReference type="ARBA" id="ARBA00004362"/>
    </source>
</evidence>
<evidence type="ECO:0000259" key="8">
    <source>
        <dbReference type="Pfam" id="PF01593"/>
    </source>
</evidence>
<dbReference type="PANTHER" id="PTHR43563">
    <property type="entry name" value="AMINE OXIDASE"/>
    <property type="match status" value="1"/>
</dbReference>
<dbReference type="AlphaFoldDB" id="A0A914Q9H4"/>
<evidence type="ECO:0000256" key="1">
    <source>
        <dbReference type="ARBA" id="ARBA00001974"/>
    </source>
</evidence>
<evidence type="ECO:0000313" key="9">
    <source>
        <dbReference type="Proteomes" id="UP000887578"/>
    </source>
</evidence>
<comment type="cofactor">
    <cofactor evidence="1 7">
        <name>FAD</name>
        <dbReference type="ChEBI" id="CHEBI:57692"/>
    </cofactor>
</comment>
<feature type="domain" description="Amine oxidase" evidence="8">
    <location>
        <begin position="24"/>
        <end position="181"/>
    </location>
</feature>
<dbReference type="EC" id="1.4.3.-" evidence="7"/>
<dbReference type="InterPro" id="IPR050703">
    <property type="entry name" value="Flavin_MAO"/>
</dbReference>
<comment type="subcellular location">
    <subcellularLocation>
        <location evidence="2">Mitochondrion outer membrane</location>
        <topology evidence="2">Single-pass type IV membrane protein</topology>
        <orientation evidence="2">Cytoplasmic side</orientation>
    </subcellularLocation>
</comment>
<dbReference type="PANTHER" id="PTHR43563:SF14">
    <property type="entry name" value="AMINE OXIDASE"/>
    <property type="match status" value="1"/>
</dbReference>
<comment type="similarity">
    <text evidence="3 7">Belongs to the flavin monoamine oxidase family.</text>
</comment>
<dbReference type="Proteomes" id="UP000887578">
    <property type="component" value="Unplaced"/>
</dbReference>
<reference evidence="10" key="1">
    <citation type="submission" date="2022-11" db="UniProtKB">
        <authorList>
            <consortium name="WormBaseParasite"/>
        </authorList>
    </citation>
    <scope>IDENTIFICATION</scope>
</reference>
<dbReference type="Gene3D" id="3.50.50.60">
    <property type="entry name" value="FAD/NAD(P)-binding domain"/>
    <property type="match status" value="1"/>
</dbReference>
<evidence type="ECO:0000256" key="3">
    <source>
        <dbReference type="ARBA" id="ARBA00005995"/>
    </source>
</evidence>
<dbReference type="InterPro" id="IPR036188">
    <property type="entry name" value="FAD/NAD-bd_sf"/>
</dbReference>
<evidence type="ECO:0000256" key="4">
    <source>
        <dbReference type="ARBA" id="ARBA00023002"/>
    </source>
</evidence>
<dbReference type="Pfam" id="PF01593">
    <property type="entry name" value="Amino_oxidase"/>
    <property type="match status" value="1"/>
</dbReference>
<comment type="catalytic activity">
    <reaction evidence="5">
        <text>a secondary aliphatic amine + O2 + H2O = a primary amine + an aldehyde + H2O2</text>
        <dbReference type="Rhea" id="RHEA:26414"/>
        <dbReference type="ChEBI" id="CHEBI:15377"/>
        <dbReference type="ChEBI" id="CHEBI:15379"/>
        <dbReference type="ChEBI" id="CHEBI:16240"/>
        <dbReference type="ChEBI" id="CHEBI:17478"/>
        <dbReference type="ChEBI" id="CHEBI:58855"/>
        <dbReference type="ChEBI" id="CHEBI:65296"/>
        <dbReference type="EC" id="1.4.3.4"/>
    </reaction>
</comment>
<accession>A0A914Q9H4</accession>
<dbReference type="PRINTS" id="PR00757">
    <property type="entry name" value="AMINEOXDASEF"/>
</dbReference>
<evidence type="ECO:0000256" key="6">
    <source>
        <dbReference type="PIRSR" id="PIRSR601613-1"/>
    </source>
</evidence>
<evidence type="ECO:0000313" key="10">
    <source>
        <dbReference type="WBParaSite" id="PDA_v2.g28237.t1"/>
    </source>
</evidence>
<keyword evidence="7" id="KW-0285">Flavoprotein</keyword>
<evidence type="ECO:0000256" key="7">
    <source>
        <dbReference type="RuleBase" id="RU362067"/>
    </source>
</evidence>
<dbReference type="GO" id="GO:0005741">
    <property type="term" value="C:mitochondrial outer membrane"/>
    <property type="evidence" value="ECO:0007669"/>
    <property type="project" value="UniProtKB-SubCell"/>
</dbReference>
<dbReference type="GO" id="GO:0097621">
    <property type="term" value="F:monoamine oxidase activity"/>
    <property type="evidence" value="ECO:0007669"/>
    <property type="project" value="UniProtKB-EC"/>
</dbReference>
<feature type="binding site" evidence="6">
    <location>
        <position position="25"/>
    </location>
    <ligand>
        <name>FAD</name>
        <dbReference type="ChEBI" id="CHEBI:57692"/>
    </ligand>
</feature>
<keyword evidence="9" id="KW-1185">Reference proteome</keyword>
<keyword evidence="7" id="KW-0274">FAD</keyword>
<dbReference type="InterPro" id="IPR001613">
    <property type="entry name" value="Flavin_amine_oxidase"/>
</dbReference>
<dbReference type="WBParaSite" id="PDA_v2.g28237.t1">
    <property type="protein sequence ID" value="PDA_v2.g28237.t1"/>
    <property type="gene ID" value="PDA_v2.g28237"/>
</dbReference>
<proteinExistence type="inferred from homology"/>
<dbReference type="GO" id="GO:0008131">
    <property type="term" value="F:primary methylamine oxidase activity"/>
    <property type="evidence" value="ECO:0007669"/>
    <property type="project" value="UniProtKB-ARBA"/>
</dbReference>
<feature type="binding site" evidence="6">
    <location>
        <begin position="46"/>
        <end position="47"/>
    </location>
    <ligand>
        <name>FAD</name>
        <dbReference type="ChEBI" id="CHEBI:57692"/>
    </ligand>
</feature>
<evidence type="ECO:0000256" key="5">
    <source>
        <dbReference type="ARBA" id="ARBA00048448"/>
    </source>
</evidence>
<dbReference type="InterPro" id="IPR002937">
    <property type="entry name" value="Amino_oxidase"/>
</dbReference>
<name>A0A914Q9H4_9BILA</name>
<organism evidence="9 10">
    <name type="scientific">Panagrolaimus davidi</name>
    <dbReference type="NCBI Taxonomy" id="227884"/>
    <lineage>
        <taxon>Eukaryota</taxon>
        <taxon>Metazoa</taxon>
        <taxon>Ecdysozoa</taxon>
        <taxon>Nematoda</taxon>
        <taxon>Chromadorea</taxon>
        <taxon>Rhabditida</taxon>
        <taxon>Tylenchina</taxon>
        <taxon>Panagrolaimomorpha</taxon>
        <taxon>Panagrolaimoidea</taxon>
        <taxon>Panagrolaimidae</taxon>
        <taxon>Panagrolaimus</taxon>
    </lineage>
</organism>